<evidence type="ECO:0008006" key="12">
    <source>
        <dbReference type="Google" id="ProtNLM"/>
    </source>
</evidence>
<dbReference type="GO" id="GO:0003684">
    <property type="term" value="F:damaged DNA binding"/>
    <property type="evidence" value="ECO:0007669"/>
    <property type="project" value="InterPro"/>
</dbReference>
<accession>A0A9W8MUQ7</accession>
<comment type="subcellular location">
    <subcellularLocation>
        <location evidence="1">Nucleus</location>
    </subcellularLocation>
</comment>
<dbReference type="GO" id="GO:0006289">
    <property type="term" value="P:nucleotide-excision repair"/>
    <property type="evidence" value="ECO:0007669"/>
    <property type="project" value="InterPro"/>
</dbReference>
<dbReference type="SMART" id="SM01032">
    <property type="entry name" value="BHD_3"/>
    <property type="match status" value="1"/>
</dbReference>
<dbReference type="Gene3D" id="3.30.70.2460">
    <property type="entry name" value="Rad4, beta-hairpin domain BHD3"/>
    <property type="match status" value="1"/>
</dbReference>
<dbReference type="Pfam" id="PF10405">
    <property type="entry name" value="BHD_3"/>
    <property type="match status" value="1"/>
</dbReference>
<dbReference type="InterPro" id="IPR018325">
    <property type="entry name" value="Rad4/PNGase_transGLS-fold"/>
</dbReference>
<dbReference type="SUPFAM" id="SSF54001">
    <property type="entry name" value="Cysteine proteinases"/>
    <property type="match status" value="1"/>
</dbReference>
<feature type="domain" description="Rad4 beta-hairpin" evidence="7">
    <location>
        <begin position="455"/>
        <end position="509"/>
    </location>
</feature>
<proteinExistence type="inferred from homology"/>
<keyword evidence="3" id="KW-0227">DNA damage</keyword>
<feature type="compositionally biased region" description="Basic residues" evidence="6">
    <location>
        <begin position="1102"/>
        <end position="1113"/>
    </location>
</feature>
<evidence type="ECO:0000256" key="4">
    <source>
        <dbReference type="ARBA" id="ARBA00023204"/>
    </source>
</evidence>
<feature type="region of interest" description="Disordered" evidence="6">
    <location>
        <begin position="784"/>
        <end position="803"/>
    </location>
</feature>
<sequence>MSSEVEENGLLQAESDDELDWEEVEVPVNETEQPQHLEITLDRHPKQKTSNKKKGISHADRLIRIDCHKIHTIALIAAARVRNKWINDPLLHARLISLVPLHLQNAFGVIHKSRVPDQNQRGRMFERAINNLAHWWAESFFEVVPEGHIRNQTFDEVQRKLEIRGLHVEDVVLDEDTLLDMTQDDPETIRSEKSLMKHALMQSGSRDTSAQLFTSLCRALGIPARLVVSIQSVPWQASVGKPKPKYERKPKLKGKEVVVEDQDVESSSMVGLGGGRRLDGSPVPVMSEKAKGKQKAQPAVKLRKTKSKGNVLGAPRKLESPDPLTTPPVIWTEVFSRPDAKWLPVDPIRAIVNKRKMFDPAPPATNAPKVTKVENRMVYVLAFEEDGYARDVTRRYAREYGAKVAKVQGGSSAPNVGGGGRGRQAWWDKVLSCIKRPFQLHRDDLEDQELEAAQYSEGMPTTISGFKDHPLYVLERHLKQTETIHPPPPITPELGKFRGEPVYPRSAVFSLKTSENWMRSTGRMIKAGEQPMKMVKVRAGTVNKMRELEVLKDELKIAGEGDGASSSSAAGEIMQGLYAYSQTEPYTPDPVIDGKVPKNNFGNIDLYVPSMLPKGAAHIPFKGVAKIARKLGFDFAEAVTGFEFKKRRAFPILEGVVVAAENEAALLEAFWEAEREADEKARIKKEDRVLKQWTRLIHGLRIRQRLQEQYGSGKQSSKQHRSSVSTSQNPKAAHDSDDGSRDSSPVAAPDDDPSDSAGGFLAGADRVVAAFHLPKNTHVVLPSSAEASSFSTTPLRDTPRVKGAGGLHAEMELQETDDDESDPREALELVTYDLEPEASGMDVDARSDADMEEMEVAVPKDSPSAAAGVGFVPMTMQQMAEEAAAKLEDQQPVEVEEVIETAAPQPTASTGRTLRNRTLPASEPTPSANASVSRRSTRAKSTLGAEAGSSTNSQANGTSRSTRSAQPRRASTKRTPTKAAGSKRKRATPAAKKGGAKKGRKASGYESDSEEAEMSEPELEDDINGIDEEALDDEDAKDGDFDEGHQFSPSKRARPHAARAKTSTVAVSTVPSIVGSSSLDVAAPTSSTTASTPSTSTSGRTLRPRASKTAIRR</sequence>
<keyword evidence="5" id="KW-0539">Nucleus</keyword>
<feature type="region of interest" description="Disordered" evidence="6">
    <location>
        <begin position="1"/>
        <end position="55"/>
    </location>
</feature>
<feature type="compositionally biased region" description="Basic and acidic residues" evidence="6">
    <location>
        <begin position="732"/>
        <end position="741"/>
    </location>
</feature>
<evidence type="ECO:0000313" key="11">
    <source>
        <dbReference type="Proteomes" id="UP001148786"/>
    </source>
</evidence>
<feature type="region of interest" description="Disordered" evidence="6">
    <location>
        <begin position="708"/>
        <end position="760"/>
    </location>
</feature>
<dbReference type="AlphaFoldDB" id="A0A9W8MUQ7"/>
<keyword evidence="11" id="KW-1185">Reference proteome</keyword>
<feature type="compositionally biased region" description="Basic and acidic residues" evidence="6">
    <location>
        <begin position="33"/>
        <end position="44"/>
    </location>
</feature>
<evidence type="ECO:0000256" key="5">
    <source>
        <dbReference type="ARBA" id="ARBA00023242"/>
    </source>
</evidence>
<feature type="compositionally biased region" description="Polar residues" evidence="6">
    <location>
        <begin position="785"/>
        <end position="795"/>
    </location>
</feature>
<dbReference type="GO" id="GO:0006298">
    <property type="term" value="P:mismatch repair"/>
    <property type="evidence" value="ECO:0007669"/>
    <property type="project" value="TreeGrafter"/>
</dbReference>
<evidence type="ECO:0000256" key="3">
    <source>
        <dbReference type="ARBA" id="ARBA00022763"/>
    </source>
</evidence>
<dbReference type="InterPro" id="IPR018327">
    <property type="entry name" value="BHD_2"/>
</dbReference>
<evidence type="ECO:0000259" key="8">
    <source>
        <dbReference type="SMART" id="SM01031"/>
    </source>
</evidence>
<dbReference type="Pfam" id="PF03835">
    <property type="entry name" value="Rad4"/>
    <property type="match status" value="1"/>
</dbReference>
<feature type="compositionally biased region" description="Polar residues" evidence="6">
    <location>
        <begin position="708"/>
        <end position="730"/>
    </location>
</feature>
<feature type="compositionally biased region" description="Polar residues" evidence="6">
    <location>
        <begin position="904"/>
        <end position="913"/>
    </location>
</feature>
<comment type="similarity">
    <text evidence="2">Belongs to the XPC family.</text>
</comment>
<evidence type="ECO:0000313" key="10">
    <source>
        <dbReference type="EMBL" id="KAJ3503963.1"/>
    </source>
</evidence>
<dbReference type="GO" id="GO:0000111">
    <property type="term" value="C:nucleotide-excision repair factor 2 complex"/>
    <property type="evidence" value="ECO:0007669"/>
    <property type="project" value="TreeGrafter"/>
</dbReference>
<dbReference type="Pfam" id="PF01841">
    <property type="entry name" value="Transglut_core"/>
    <property type="match status" value="1"/>
</dbReference>
<comment type="caution">
    <text evidence="10">The sequence shown here is derived from an EMBL/GenBank/DDBJ whole genome shotgun (WGS) entry which is preliminary data.</text>
</comment>
<evidence type="ECO:0000259" key="7">
    <source>
        <dbReference type="SMART" id="SM01030"/>
    </source>
</evidence>
<evidence type="ECO:0000256" key="1">
    <source>
        <dbReference type="ARBA" id="ARBA00004123"/>
    </source>
</evidence>
<dbReference type="SMART" id="SM01030">
    <property type="entry name" value="BHD_1"/>
    <property type="match status" value="1"/>
</dbReference>
<dbReference type="InterPro" id="IPR036985">
    <property type="entry name" value="Transglutaminase-like_sf"/>
</dbReference>
<feature type="domain" description="Rad4 beta-hairpin" evidence="9">
    <location>
        <begin position="596"/>
        <end position="670"/>
    </location>
</feature>
<keyword evidence="4" id="KW-0234">DNA repair</keyword>
<dbReference type="InterPro" id="IPR042488">
    <property type="entry name" value="Rad4_BHD3_sf"/>
</dbReference>
<dbReference type="Pfam" id="PF10403">
    <property type="entry name" value="BHD_1"/>
    <property type="match status" value="1"/>
</dbReference>
<dbReference type="EMBL" id="JANKHO010001069">
    <property type="protein sequence ID" value="KAJ3503963.1"/>
    <property type="molecule type" value="Genomic_DNA"/>
</dbReference>
<feature type="compositionally biased region" description="Basic residues" evidence="6">
    <location>
        <begin position="970"/>
        <end position="987"/>
    </location>
</feature>
<feature type="compositionally biased region" description="Polar residues" evidence="6">
    <location>
        <begin position="1061"/>
        <end position="1079"/>
    </location>
</feature>
<dbReference type="InterPro" id="IPR002931">
    <property type="entry name" value="Transglutaminase-like"/>
</dbReference>
<dbReference type="PANTHER" id="PTHR12135:SF0">
    <property type="entry name" value="DNA REPAIR PROTEIN COMPLEMENTING XP-C CELLS"/>
    <property type="match status" value="1"/>
</dbReference>
<feature type="region of interest" description="Disordered" evidence="6">
    <location>
        <begin position="883"/>
        <end position="1113"/>
    </location>
</feature>
<feature type="compositionally biased region" description="Polar residues" evidence="6">
    <location>
        <begin position="924"/>
        <end position="934"/>
    </location>
</feature>
<evidence type="ECO:0000256" key="2">
    <source>
        <dbReference type="ARBA" id="ARBA00009525"/>
    </source>
</evidence>
<dbReference type="FunFam" id="3.30.70.2460:FF:000001">
    <property type="entry name" value="DNA repair protein Rad4 family"/>
    <property type="match status" value="1"/>
</dbReference>
<dbReference type="Proteomes" id="UP001148786">
    <property type="component" value="Unassembled WGS sequence"/>
</dbReference>
<dbReference type="Pfam" id="PF10404">
    <property type="entry name" value="BHD_2"/>
    <property type="match status" value="1"/>
</dbReference>
<dbReference type="InterPro" id="IPR004583">
    <property type="entry name" value="DNA_repair_Rad4"/>
</dbReference>
<reference evidence="10" key="1">
    <citation type="submission" date="2022-07" db="EMBL/GenBank/DDBJ databases">
        <title>Genome Sequence of Agrocybe chaxingu.</title>
        <authorList>
            <person name="Buettner E."/>
        </authorList>
    </citation>
    <scope>NUCLEOTIDE SEQUENCE</scope>
    <source>
        <strain evidence="10">MP-N11</strain>
    </source>
</reference>
<gene>
    <name evidence="10" type="ORF">NLJ89_g8197</name>
</gene>
<dbReference type="Gene3D" id="3.90.260.10">
    <property type="entry name" value="Transglutaminase-like"/>
    <property type="match status" value="1"/>
</dbReference>
<dbReference type="InterPro" id="IPR018328">
    <property type="entry name" value="Rad4_beta-hairpin_dom3"/>
</dbReference>
<name>A0A9W8MUQ7_9AGAR</name>
<dbReference type="GO" id="GO:0003697">
    <property type="term" value="F:single-stranded DNA binding"/>
    <property type="evidence" value="ECO:0007669"/>
    <property type="project" value="TreeGrafter"/>
</dbReference>
<feature type="compositionally biased region" description="Acidic residues" evidence="6">
    <location>
        <begin position="1007"/>
        <end position="1037"/>
    </location>
</feature>
<dbReference type="PANTHER" id="PTHR12135">
    <property type="entry name" value="DNA REPAIR PROTEIN XP-C / RAD4"/>
    <property type="match status" value="1"/>
</dbReference>
<feature type="compositionally biased region" description="Acidic residues" evidence="6">
    <location>
        <begin position="14"/>
        <end position="25"/>
    </location>
</feature>
<evidence type="ECO:0000259" key="9">
    <source>
        <dbReference type="SMART" id="SM01032"/>
    </source>
</evidence>
<evidence type="ECO:0000256" key="6">
    <source>
        <dbReference type="SAM" id="MobiDB-lite"/>
    </source>
</evidence>
<dbReference type="InterPro" id="IPR038765">
    <property type="entry name" value="Papain-like_cys_pep_sf"/>
</dbReference>
<dbReference type="GO" id="GO:0005737">
    <property type="term" value="C:cytoplasm"/>
    <property type="evidence" value="ECO:0007669"/>
    <property type="project" value="TreeGrafter"/>
</dbReference>
<feature type="domain" description="Rad4 beta-hairpin" evidence="8">
    <location>
        <begin position="511"/>
        <end position="589"/>
    </location>
</feature>
<feature type="compositionally biased region" description="Low complexity" evidence="6">
    <location>
        <begin position="1082"/>
        <end position="1098"/>
    </location>
</feature>
<dbReference type="OrthoDB" id="300780at2759"/>
<dbReference type="SMART" id="SM01031">
    <property type="entry name" value="BHD_2"/>
    <property type="match status" value="1"/>
</dbReference>
<protein>
    <recommendedName>
        <fullName evidence="12">Rad4-domain-containing protein</fullName>
    </recommendedName>
</protein>
<organism evidence="10 11">
    <name type="scientific">Agrocybe chaxingu</name>
    <dbReference type="NCBI Taxonomy" id="84603"/>
    <lineage>
        <taxon>Eukaryota</taxon>
        <taxon>Fungi</taxon>
        <taxon>Dikarya</taxon>
        <taxon>Basidiomycota</taxon>
        <taxon>Agaricomycotina</taxon>
        <taxon>Agaricomycetes</taxon>
        <taxon>Agaricomycetidae</taxon>
        <taxon>Agaricales</taxon>
        <taxon>Agaricineae</taxon>
        <taxon>Strophariaceae</taxon>
        <taxon>Agrocybe</taxon>
    </lineage>
</organism>
<feature type="compositionally biased region" description="Basic residues" evidence="6">
    <location>
        <begin position="45"/>
        <end position="55"/>
    </location>
</feature>
<dbReference type="Gene3D" id="2.20.20.110">
    <property type="entry name" value="Rad4, beta-hairpin domain BHD1"/>
    <property type="match status" value="1"/>
</dbReference>
<feature type="compositionally biased region" description="Polar residues" evidence="6">
    <location>
        <begin position="948"/>
        <end position="965"/>
    </location>
</feature>
<dbReference type="GO" id="GO:0071942">
    <property type="term" value="C:XPC complex"/>
    <property type="evidence" value="ECO:0007669"/>
    <property type="project" value="TreeGrafter"/>
</dbReference>
<dbReference type="InterPro" id="IPR018326">
    <property type="entry name" value="Rad4_beta-hairpin_dom1"/>
</dbReference>